<evidence type="ECO:0000313" key="2">
    <source>
        <dbReference type="Proteomes" id="UP001620626"/>
    </source>
</evidence>
<protein>
    <submittedName>
        <fullName evidence="1">Uncharacterized protein</fullName>
    </submittedName>
</protein>
<dbReference type="AlphaFoldDB" id="A0ABD2K1U8"/>
<proteinExistence type="predicted"/>
<reference evidence="1 2" key="1">
    <citation type="submission" date="2024-10" db="EMBL/GenBank/DDBJ databases">
        <authorList>
            <person name="Kim D."/>
        </authorList>
    </citation>
    <scope>NUCLEOTIDE SEQUENCE [LARGE SCALE GENOMIC DNA]</scope>
    <source>
        <strain evidence="1">BH-2024</strain>
    </source>
</reference>
<keyword evidence="2" id="KW-1185">Reference proteome</keyword>
<gene>
    <name evidence="1" type="ORF">niasHT_029142</name>
</gene>
<accession>A0ABD2K1U8</accession>
<comment type="caution">
    <text evidence="1">The sequence shown here is derived from an EMBL/GenBank/DDBJ whole genome shotgun (WGS) entry which is preliminary data.</text>
</comment>
<sequence>MDKCQKKVALPVELIWELSKAMPLAKCHTMKAKLRKKSKKANNKEKLLVTELRTRSKMLTKLKMKYRQMSKRFMRHERKLARHRFNCRMCGGLEDMPGTIAYSKKLYTEKYKNCMEIVALAKPLKAVALASEGNGKMFGDDEAKMLSEAEEYITEFEQSYLAKEL</sequence>
<name>A0ABD2K1U8_9BILA</name>
<evidence type="ECO:0000313" key="1">
    <source>
        <dbReference type="EMBL" id="KAL3096854.1"/>
    </source>
</evidence>
<dbReference type="EMBL" id="JBICBT010000850">
    <property type="protein sequence ID" value="KAL3096854.1"/>
    <property type="molecule type" value="Genomic_DNA"/>
</dbReference>
<organism evidence="1 2">
    <name type="scientific">Heterodera trifolii</name>
    <dbReference type="NCBI Taxonomy" id="157864"/>
    <lineage>
        <taxon>Eukaryota</taxon>
        <taxon>Metazoa</taxon>
        <taxon>Ecdysozoa</taxon>
        <taxon>Nematoda</taxon>
        <taxon>Chromadorea</taxon>
        <taxon>Rhabditida</taxon>
        <taxon>Tylenchina</taxon>
        <taxon>Tylenchomorpha</taxon>
        <taxon>Tylenchoidea</taxon>
        <taxon>Heteroderidae</taxon>
        <taxon>Heteroderinae</taxon>
        <taxon>Heterodera</taxon>
    </lineage>
</organism>
<dbReference type="Proteomes" id="UP001620626">
    <property type="component" value="Unassembled WGS sequence"/>
</dbReference>